<dbReference type="AlphaFoldDB" id="A0A1I2C4E8"/>
<feature type="binding site" evidence="1">
    <location>
        <position position="106"/>
    </location>
    <ligand>
        <name>Zn(2+)</name>
        <dbReference type="ChEBI" id="CHEBI:29105"/>
    </ligand>
</feature>
<dbReference type="Gene3D" id="1.10.10.10">
    <property type="entry name" value="Winged helix-like DNA-binding domain superfamily/Winged helix DNA-binding domain"/>
    <property type="match status" value="1"/>
</dbReference>
<evidence type="ECO:0000256" key="1">
    <source>
        <dbReference type="PIRSR" id="PIRSR602481-1"/>
    </source>
</evidence>
<dbReference type="RefSeq" id="WP_096329146.1">
    <property type="nucleotide sequence ID" value="NZ_FOMX01000016.1"/>
</dbReference>
<dbReference type="SUPFAM" id="SSF46785">
    <property type="entry name" value="Winged helix' DNA-binding domain"/>
    <property type="match status" value="1"/>
</dbReference>
<dbReference type="InterPro" id="IPR036390">
    <property type="entry name" value="WH_DNA-bd_sf"/>
</dbReference>
<dbReference type="GO" id="GO:0000976">
    <property type="term" value="F:transcription cis-regulatory region binding"/>
    <property type="evidence" value="ECO:0007669"/>
    <property type="project" value="TreeGrafter"/>
</dbReference>
<dbReference type="Proteomes" id="UP000199400">
    <property type="component" value="Unassembled WGS sequence"/>
</dbReference>
<dbReference type="PANTHER" id="PTHR33202:SF7">
    <property type="entry name" value="FERRIC UPTAKE REGULATION PROTEIN"/>
    <property type="match status" value="1"/>
</dbReference>
<gene>
    <name evidence="2" type="ORF">SAMN02745121_04964</name>
</gene>
<keyword evidence="1" id="KW-0862">Zinc</keyword>
<keyword evidence="3" id="KW-1185">Reference proteome</keyword>
<comment type="cofactor">
    <cofactor evidence="1">
        <name>Zn(2+)</name>
        <dbReference type="ChEBI" id="CHEBI:29105"/>
    </cofactor>
    <text evidence="1">Binds 1 zinc ion per subunit.</text>
</comment>
<organism evidence="2 3">
    <name type="scientific">Nannocystis exedens</name>
    <dbReference type="NCBI Taxonomy" id="54"/>
    <lineage>
        <taxon>Bacteria</taxon>
        <taxon>Pseudomonadati</taxon>
        <taxon>Myxococcota</taxon>
        <taxon>Polyangia</taxon>
        <taxon>Nannocystales</taxon>
        <taxon>Nannocystaceae</taxon>
        <taxon>Nannocystis</taxon>
    </lineage>
</organism>
<keyword evidence="1" id="KW-0479">Metal-binding</keyword>
<accession>A0A1I2C4E8</accession>
<dbReference type="GO" id="GO:0008270">
    <property type="term" value="F:zinc ion binding"/>
    <property type="evidence" value="ECO:0007669"/>
    <property type="project" value="TreeGrafter"/>
</dbReference>
<feature type="binding site" evidence="1">
    <location>
        <position position="103"/>
    </location>
    <ligand>
        <name>Zn(2+)</name>
        <dbReference type="ChEBI" id="CHEBI:29105"/>
    </ligand>
</feature>
<protein>
    <submittedName>
        <fullName evidence="2">Fur family transcriptional regulator, ferric uptake regulator</fullName>
    </submittedName>
</protein>
<dbReference type="GO" id="GO:0003700">
    <property type="term" value="F:DNA-binding transcription factor activity"/>
    <property type="evidence" value="ECO:0007669"/>
    <property type="project" value="InterPro"/>
</dbReference>
<dbReference type="GO" id="GO:1900376">
    <property type="term" value="P:regulation of secondary metabolite biosynthetic process"/>
    <property type="evidence" value="ECO:0007669"/>
    <property type="project" value="TreeGrafter"/>
</dbReference>
<name>A0A1I2C4E8_9BACT</name>
<evidence type="ECO:0000313" key="2">
    <source>
        <dbReference type="EMBL" id="SFE63085.1"/>
    </source>
</evidence>
<evidence type="ECO:0000313" key="3">
    <source>
        <dbReference type="Proteomes" id="UP000199400"/>
    </source>
</evidence>
<dbReference type="Pfam" id="PF01475">
    <property type="entry name" value="FUR"/>
    <property type="match status" value="1"/>
</dbReference>
<dbReference type="STRING" id="54.SAMN02745121_04964"/>
<dbReference type="PANTHER" id="PTHR33202">
    <property type="entry name" value="ZINC UPTAKE REGULATION PROTEIN"/>
    <property type="match status" value="1"/>
</dbReference>
<dbReference type="InterPro" id="IPR036388">
    <property type="entry name" value="WH-like_DNA-bd_sf"/>
</dbReference>
<dbReference type="EMBL" id="FOMX01000016">
    <property type="protein sequence ID" value="SFE63085.1"/>
    <property type="molecule type" value="Genomic_DNA"/>
</dbReference>
<dbReference type="OrthoDB" id="8659436at2"/>
<sequence>MPRPKARASLDHLRDAIREAGLRVTGPRIAVLEHLHGTGTPSSHGELVEALAHHGFDAATLYRNLIDLTRAGLLNRINLGDNVWRFELRAREAHHPEHPHFVCTQCGEVTCLSTVRVKLTPAPGSNKSVVGNISEILIKGQCARCA</sequence>
<reference evidence="3" key="1">
    <citation type="submission" date="2016-10" db="EMBL/GenBank/DDBJ databases">
        <authorList>
            <person name="Varghese N."/>
            <person name="Submissions S."/>
        </authorList>
    </citation>
    <scope>NUCLEOTIDE SEQUENCE [LARGE SCALE GENOMIC DNA]</scope>
    <source>
        <strain evidence="3">ATCC 25963</strain>
    </source>
</reference>
<proteinExistence type="predicted"/>
<dbReference type="GO" id="GO:0045892">
    <property type="term" value="P:negative regulation of DNA-templated transcription"/>
    <property type="evidence" value="ECO:0007669"/>
    <property type="project" value="TreeGrafter"/>
</dbReference>
<dbReference type="InterPro" id="IPR002481">
    <property type="entry name" value="FUR"/>
</dbReference>